<name>A0A1B6F503_9HEMI</name>
<protein>
    <submittedName>
        <fullName evidence="1">Uncharacterized protein</fullName>
    </submittedName>
</protein>
<reference evidence="1" key="1">
    <citation type="submission" date="2015-11" db="EMBL/GenBank/DDBJ databases">
        <title>De novo transcriptome assembly of four potential Pierce s Disease insect vectors from Arizona vineyards.</title>
        <authorList>
            <person name="Tassone E.E."/>
        </authorList>
    </citation>
    <scope>NUCLEOTIDE SEQUENCE</scope>
</reference>
<dbReference type="AlphaFoldDB" id="A0A1B6F503"/>
<sequence length="154" mass="17120">MLAKHISNTKLRCDHTSLRRMLSTTTINNQKDVPSTAYTVGTCGIPKWNTTTEKEAERRAVQKIDLPAHLIRPICMPGGTPGGFQTCVAGDSAGGMYCIPCRNKYKYPAFSENIDFIPPRDSPSCWWQGHSSCVEANEDVLQTMTFIKACPQHK</sequence>
<accession>A0A1B6F503</accession>
<gene>
    <name evidence="1" type="ORF">g.10004</name>
</gene>
<dbReference type="EMBL" id="GECZ01024816">
    <property type="protein sequence ID" value="JAS44953.1"/>
    <property type="molecule type" value="Transcribed_RNA"/>
</dbReference>
<evidence type="ECO:0000313" key="1">
    <source>
        <dbReference type="EMBL" id="JAS44953.1"/>
    </source>
</evidence>
<proteinExistence type="predicted"/>
<organism evidence="1">
    <name type="scientific">Cuerna arida</name>
    <dbReference type="NCBI Taxonomy" id="1464854"/>
    <lineage>
        <taxon>Eukaryota</taxon>
        <taxon>Metazoa</taxon>
        <taxon>Ecdysozoa</taxon>
        <taxon>Arthropoda</taxon>
        <taxon>Hexapoda</taxon>
        <taxon>Insecta</taxon>
        <taxon>Pterygota</taxon>
        <taxon>Neoptera</taxon>
        <taxon>Paraneoptera</taxon>
        <taxon>Hemiptera</taxon>
        <taxon>Auchenorrhyncha</taxon>
        <taxon>Membracoidea</taxon>
        <taxon>Cicadellidae</taxon>
        <taxon>Cicadellinae</taxon>
        <taxon>Proconiini</taxon>
        <taxon>Cuerna</taxon>
    </lineage>
</organism>